<reference evidence="2 3" key="1">
    <citation type="submission" date="2019-08" db="EMBL/GenBank/DDBJ databases">
        <title>Whole genome of Aphis craccivora.</title>
        <authorList>
            <person name="Voronova N.V."/>
            <person name="Shulinski R.S."/>
            <person name="Bandarenka Y.V."/>
            <person name="Zhorov D.G."/>
            <person name="Warner D."/>
        </authorList>
    </citation>
    <scope>NUCLEOTIDE SEQUENCE [LARGE SCALE GENOMIC DNA]</scope>
    <source>
        <strain evidence="2">180601</strain>
        <tissue evidence="2">Whole Body</tissue>
    </source>
</reference>
<evidence type="ECO:0000313" key="2">
    <source>
        <dbReference type="EMBL" id="KAF0702271.1"/>
    </source>
</evidence>
<feature type="region of interest" description="Disordered" evidence="1">
    <location>
        <begin position="1"/>
        <end position="23"/>
    </location>
</feature>
<sequence length="415" mass="46426">MSRWLTSGEGTMPPLRGFRNKDYSQLGSTSSLDTVSMDNSSSVILRPSSHYNKELCEKLRVKDREDNWRKLEDMNRKLGTKSKEQEKGHKGLFSSFEKLRTSFRGSSKSDAIRDWERRQEDKRNEKGLFASMDAKGYGSTGGNFEGWGGSRTKDKVRTVFVPIRINSTPMTASRTVSRASTELPPYKECYETPDQATAEGSIDNRRTGIYPKCPSPDSDDEVEKAKLMSWIEYNGGLELSVDKPTFLQRSRNTTVCSSPALGTVFEGYDENDSFVESDEINLVLSCTEYDGDWDSEDEQEDKVSDIGEAEEAMRLIRPFNLGAPIGRRCPKNRILPIQDPGTTEGQYGVPESKEILRLRGGANSSTGESTEHMETDSLPGTSKGKKRLTDMSGYTEIVTPPSKKNKENTPSPEAY</sequence>
<dbReference type="AlphaFoldDB" id="A0A6G0VNK9"/>
<proteinExistence type="predicted"/>
<accession>A0A6G0VNK9</accession>
<name>A0A6G0VNK9_APHCR</name>
<gene>
    <name evidence="2" type="ORF">FWK35_00038517</name>
</gene>
<organism evidence="2 3">
    <name type="scientific">Aphis craccivora</name>
    <name type="common">Cowpea aphid</name>
    <dbReference type="NCBI Taxonomy" id="307492"/>
    <lineage>
        <taxon>Eukaryota</taxon>
        <taxon>Metazoa</taxon>
        <taxon>Ecdysozoa</taxon>
        <taxon>Arthropoda</taxon>
        <taxon>Hexapoda</taxon>
        <taxon>Insecta</taxon>
        <taxon>Pterygota</taxon>
        <taxon>Neoptera</taxon>
        <taxon>Paraneoptera</taxon>
        <taxon>Hemiptera</taxon>
        <taxon>Sternorrhyncha</taxon>
        <taxon>Aphidomorpha</taxon>
        <taxon>Aphidoidea</taxon>
        <taxon>Aphididae</taxon>
        <taxon>Aphidini</taxon>
        <taxon>Aphis</taxon>
        <taxon>Aphis</taxon>
    </lineage>
</organism>
<comment type="caution">
    <text evidence="2">The sequence shown here is derived from an EMBL/GenBank/DDBJ whole genome shotgun (WGS) entry which is preliminary data.</text>
</comment>
<dbReference type="EMBL" id="VUJU01014352">
    <property type="protein sequence ID" value="KAF0702271.1"/>
    <property type="molecule type" value="Genomic_DNA"/>
</dbReference>
<dbReference type="Proteomes" id="UP000478052">
    <property type="component" value="Unassembled WGS sequence"/>
</dbReference>
<dbReference type="OrthoDB" id="10412882at2759"/>
<evidence type="ECO:0000313" key="3">
    <source>
        <dbReference type="Proteomes" id="UP000478052"/>
    </source>
</evidence>
<feature type="region of interest" description="Disordered" evidence="1">
    <location>
        <begin position="358"/>
        <end position="415"/>
    </location>
</feature>
<evidence type="ECO:0000256" key="1">
    <source>
        <dbReference type="SAM" id="MobiDB-lite"/>
    </source>
</evidence>
<protein>
    <submittedName>
        <fullName evidence="2">Uncharacterized protein</fullName>
    </submittedName>
</protein>
<keyword evidence="3" id="KW-1185">Reference proteome</keyword>